<reference evidence="1 2" key="1">
    <citation type="journal article" date="2013" name="Mar. Genomics">
        <title>Expression of sulfatases in Rhodopirellula baltica and the diversity of sulfatases in the genus Rhodopirellula.</title>
        <authorList>
            <person name="Wegner C.E."/>
            <person name="Richter-Heitmann T."/>
            <person name="Klindworth A."/>
            <person name="Klockow C."/>
            <person name="Richter M."/>
            <person name="Achstetter T."/>
            <person name="Glockner F.O."/>
            <person name="Harder J."/>
        </authorList>
    </citation>
    <scope>NUCLEOTIDE SEQUENCE [LARGE SCALE GENOMIC DNA]</scope>
    <source>
        <strain evidence="1 2">SM41</strain>
    </source>
</reference>
<organism evidence="1 2">
    <name type="scientific">Rhodopirellula sallentina SM41</name>
    <dbReference type="NCBI Taxonomy" id="1263870"/>
    <lineage>
        <taxon>Bacteria</taxon>
        <taxon>Pseudomonadati</taxon>
        <taxon>Planctomycetota</taxon>
        <taxon>Planctomycetia</taxon>
        <taxon>Pirellulales</taxon>
        <taxon>Pirellulaceae</taxon>
        <taxon>Rhodopirellula</taxon>
    </lineage>
</organism>
<accession>M5U717</accession>
<evidence type="ECO:0000313" key="2">
    <source>
        <dbReference type="Proteomes" id="UP000011885"/>
    </source>
</evidence>
<dbReference type="AlphaFoldDB" id="M5U717"/>
<dbReference type="Proteomes" id="UP000011885">
    <property type="component" value="Unassembled WGS sequence"/>
</dbReference>
<dbReference type="EMBL" id="ANOH01000113">
    <property type="protein sequence ID" value="EMI57084.1"/>
    <property type="molecule type" value="Genomic_DNA"/>
</dbReference>
<sequence length="50" mass="5372">MLSAGIRPFANQVDKEAVWAVWSISAIVSLRLPASWIWAKAGVSPCCVAD</sequence>
<name>M5U717_9BACT</name>
<gene>
    <name evidence="1" type="ORF">RSSM_01494</name>
</gene>
<proteinExistence type="predicted"/>
<keyword evidence="2" id="KW-1185">Reference proteome</keyword>
<protein>
    <submittedName>
        <fullName evidence="1">Uncharacterized protein</fullName>
    </submittedName>
</protein>
<dbReference type="PATRIC" id="fig|1263870.3.peg.1603"/>
<comment type="caution">
    <text evidence="1">The sequence shown here is derived from an EMBL/GenBank/DDBJ whole genome shotgun (WGS) entry which is preliminary data.</text>
</comment>
<evidence type="ECO:0000313" key="1">
    <source>
        <dbReference type="EMBL" id="EMI57084.1"/>
    </source>
</evidence>